<dbReference type="AlphaFoldDB" id="A0A3B3RFT3"/>
<dbReference type="Gene3D" id="4.10.1000.10">
    <property type="entry name" value="Zinc finger, CCCH-type"/>
    <property type="match status" value="2"/>
</dbReference>
<evidence type="ECO:0000256" key="5">
    <source>
        <dbReference type="ARBA" id="ARBA00071600"/>
    </source>
</evidence>
<feature type="domain" description="C3H1-type" evidence="8">
    <location>
        <begin position="690"/>
        <end position="713"/>
    </location>
</feature>
<dbReference type="STRING" id="1676925.ENSPKIP00000016745"/>
<dbReference type="InterPro" id="IPR036855">
    <property type="entry name" value="Znf_CCCH_sf"/>
</dbReference>
<evidence type="ECO:0000256" key="3">
    <source>
        <dbReference type="ARBA" id="ARBA00022771"/>
    </source>
</evidence>
<evidence type="ECO:0000313" key="9">
    <source>
        <dbReference type="Ensembl" id="ENSPKIP00000016745.1"/>
    </source>
</evidence>
<feature type="compositionally biased region" description="Low complexity" evidence="7">
    <location>
        <begin position="348"/>
        <end position="360"/>
    </location>
</feature>
<keyword evidence="2" id="KW-0677">Repeat</keyword>
<keyword evidence="1 6" id="KW-0479">Metal-binding</keyword>
<feature type="region of interest" description="Disordered" evidence="7">
    <location>
        <begin position="23"/>
        <end position="64"/>
    </location>
</feature>
<evidence type="ECO:0000313" key="10">
    <source>
        <dbReference type="Proteomes" id="UP000261540"/>
    </source>
</evidence>
<evidence type="ECO:0000256" key="4">
    <source>
        <dbReference type="ARBA" id="ARBA00022833"/>
    </source>
</evidence>
<keyword evidence="4 6" id="KW-0862">Zinc</keyword>
<feature type="region of interest" description="Disordered" evidence="7">
    <location>
        <begin position="323"/>
        <end position="360"/>
    </location>
</feature>
<evidence type="ECO:0000259" key="8">
    <source>
        <dbReference type="PROSITE" id="PS50103"/>
    </source>
</evidence>
<evidence type="ECO:0000256" key="1">
    <source>
        <dbReference type="ARBA" id="ARBA00022723"/>
    </source>
</evidence>
<protein>
    <recommendedName>
        <fullName evidence="5">Zinc finger CCCH domain-containing protein 3</fullName>
    </recommendedName>
</protein>
<name>A0A3B3RFT3_9TELE</name>
<feature type="domain" description="C3H1-type" evidence="8">
    <location>
        <begin position="714"/>
        <end position="740"/>
    </location>
</feature>
<dbReference type="SUPFAM" id="SSF90229">
    <property type="entry name" value="CCCH zinc finger"/>
    <property type="match status" value="1"/>
</dbReference>
<dbReference type="SMART" id="SM00356">
    <property type="entry name" value="ZnF_C3H1"/>
    <property type="match status" value="5"/>
</dbReference>
<dbReference type="PANTHER" id="PTHR46156:SF1">
    <property type="entry name" value="ZINC FINGER CCCH DOMAIN-CONTAINING PROTEIN 3"/>
    <property type="match status" value="1"/>
</dbReference>
<feature type="zinc finger region" description="C3H1-type" evidence="6">
    <location>
        <begin position="741"/>
        <end position="768"/>
    </location>
</feature>
<feature type="region of interest" description="Disordered" evidence="7">
    <location>
        <begin position="77"/>
        <end position="304"/>
    </location>
</feature>
<dbReference type="PANTHER" id="PTHR46156">
    <property type="entry name" value="CCCH ZINGC FINGER"/>
    <property type="match status" value="1"/>
</dbReference>
<dbReference type="CTD" id="23144"/>
<dbReference type="FunFam" id="4.10.1000.10:FF:000008">
    <property type="entry name" value="zinc finger CCCH domain-containing protein 3"/>
    <property type="match status" value="1"/>
</dbReference>
<sequence length="890" mass="94966">MEEKESLKRQIELLQSLINNHKSIHGNAPSVAGQWQNPAPSRGRGHGAQFPHSYPTRPELYAPRPVGHWRKKYSLSNRSVTASSDPTNPSSSGSSLGQEGPLVTAQPPTMSGSSQPAPITSTDHSATITKEPSSKGIKGRSPVCTAGLPEATGQPSLSAVSKPSLSRAAGPTAEVTPLIRTQQGLRSAGKVTSSVQKQEAQSGPSFSVPFLLGTSGSLAKPPMGSAAPVAPTPPPQAPSGQLQHKVPSGAKTSAGNPAPLKRSKFTWVKGSEAPAAAPSVSEAAGGRAPGIDRKPPRRPSLSPAQCRLTSAGKYTWVSAVAGRQARPAKRLLSPRGPDAPVKKPKPSPSQAAKPRRGSLSGASAAAAAAAHSSRYCWKAAGVVPKGTMAKGGGSMYCWKAAGTVAKGAMAKGGSSAYRWSSDRTPRGTSPSTGSFRLRSRTKIIRGKPYGSSVSTVPAVVGGYFSVRRRSQPAGRRGLVAIGRHRLCRLSPTASPGLSRAGLSSPTLRSPTALRVIKTRYKIVTRRGLPGATHSPSYSPALCWRTKKVQCARTLLQNRLRTPPGPLPDQGVRPWRGRGMRWIGGALYRVSANKLCRTASLGSPTISTRLRIGRSLASQDLPAYTSPGGLSRGSSTRYLASRALQRSRSVIRHALQRHQRSKQYCMYYNRFGRCSRGEGCPFIHDPDKVAVCTRFLRGTCKQADGTCPFSHKVSKEKMPVCSFYLRGICNNSSCPYSHVYVSRKAAICQDFVRGYCPQGEKCKKKHTLVCPDFSSADGCPRGSRCQLQHRLPSKRPGQRQTSTPARRNRRLESPERSEVAECSQAGERTPADPNKLPSFISLSSSPETPEPSDASPAEGPEGSGKDRTRLLSSPVYKQQTAVFQMKEELAF</sequence>
<feature type="compositionally biased region" description="Low complexity" evidence="7">
    <location>
        <begin position="83"/>
        <end position="101"/>
    </location>
</feature>
<reference evidence="9" key="2">
    <citation type="submission" date="2025-09" db="UniProtKB">
        <authorList>
            <consortium name="Ensembl"/>
        </authorList>
    </citation>
    <scope>IDENTIFICATION</scope>
</reference>
<feature type="compositionally biased region" description="Low complexity" evidence="7">
    <location>
        <begin position="840"/>
        <end position="857"/>
    </location>
</feature>
<reference evidence="9" key="1">
    <citation type="submission" date="2025-08" db="UniProtKB">
        <authorList>
            <consortium name="Ensembl"/>
        </authorList>
    </citation>
    <scope>IDENTIFICATION</scope>
</reference>
<dbReference type="GO" id="GO:0005634">
    <property type="term" value="C:nucleus"/>
    <property type="evidence" value="ECO:0007669"/>
    <property type="project" value="TreeGrafter"/>
</dbReference>
<feature type="compositionally biased region" description="Low complexity" evidence="7">
    <location>
        <begin position="270"/>
        <end position="286"/>
    </location>
</feature>
<dbReference type="InterPro" id="IPR000571">
    <property type="entry name" value="Znf_CCCH"/>
</dbReference>
<proteinExistence type="predicted"/>
<dbReference type="GO" id="GO:0008270">
    <property type="term" value="F:zinc ion binding"/>
    <property type="evidence" value="ECO:0007669"/>
    <property type="project" value="UniProtKB-KW"/>
</dbReference>
<feature type="zinc finger region" description="C3H1-type" evidence="6">
    <location>
        <begin position="714"/>
        <end position="740"/>
    </location>
</feature>
<feature type="compositionally biased region" description="Polar residues" evidence="7">
    <location>
        <begin position="106"/>
        <end position="131"/>
    </location>
</feature>
<feature type="compositionally biased region" description="Polar residues" evidence="7">
    <location>
        <begin position="179"/>
        <end position="205"/>
    </location>
</feature>
<dbReference type="PROSITE" id="PS50103">
    <property type="entry name" value="ZF_C3H1"/>
    <property type="match status" value="4"/>
</dbReference>
<dbReference type="Ensembl" id="ENSPKIT00000041243.1">
    <property type="protein sequence ID" value="ENSPKIP00000016745.1"/>
    <property type="gene ID" value="ENSPKIG00000002936.1"/>
</dbReference>
<feature type="domain" description="C3H1-type" evidence="8">
    <location>
        <begin position="658"/>
        <end position="686"/>
    </location>
</feature>
<keyword evidence="10" id="KW-1185">Reference proteome</keyword>
<organism evidence="9 10">
    <name type="scientific">Paramormyrops kingsleyae</name>
    <dbReference type="NCBI Taxonomy" id="1676925"/>
    <lineage>
        <taxon>Eukaryota</taxon>
        <taxon>Metazoa</taxon>
        <taxon>Chordata</taxon>
        <taxon>Craniata</taxon>
        <taxon>Vertebrata</taxon>
        <taxon>Euteleostomi</taxon>
        <taxon>Actinopterygii</taxon>
        <taxon>Neopterygii</taxon>
        <taxon>Teleostei</taxon>
        <taxon>Osteoglossocephala</taxon>
        <taxon>Osteoglossomorpha</taxon>
        <taxon>Osteoglossiformes</taxon>
        <taxon>Mormyridae</taxon>
        <taxon>Paramormyrops</taxon>
    </lineage>
</organism>
<dbReference type="GeneTree" id="ENSGT00940000161068"/>
<accession>A0A3B3RFT3</accession>
<evidence type="ECO:0000256" key="6">
    <source>
        <dbReference type="PROSITE-ProRule" id="PRU00723"/>
    </source>
</evidence>
<dbReference type="Proteomes" id="UP000261540">
    <property type="component" value="Unplaced"/>
</dbReference>
<dbReference type="Pfam" id="PF00642">
    <property type="entry name" value="zf-CCCH"/>
    <property type="match status" value="1"/>
</dbReference>
<keyword evidence="3 6" id="KW-0863">Zinc-finger</keyword>
<feature type="zinc finger region" description="C3H1-type" evidence="6">
    <location>
        <begin position="690"/>
        <end position="713"/>
    </location>
</feature>
<feature type="compositionally biased region" description="Polar residues" evidence="7">
    <location>
        <begin position="153"/>
        <end position="164"/>
    </location>
</feature>
<feature type="zinc finger region" description="C3H1-type" evidence="6">
    <location>
        <begin position="658"/>
        <end position="686"/>
    </location>
</feature>
<feature type="domain" description="C3H1-type" evidence="8">
    <location>
        <begin position="741"/>
        <end position="768"/>
    </location>
</feature>
<evidence type="ECO:0000256" key="7">
    <source>
        <dbReference type="SAM" id="MobiDB-lite"/>
    </source>
</evidence>
<evidence type="ECO:0000256" key="2">
    <source>
        <dbReference type="ARBA" id="ARBA00022737"/>
    </source>
</evidence>
<feature type="region of interest" description="Disordered" evidence="7">
    <location>
        <begin position="414"/>
        <end position="434"/>
    </location>
</feature>
<feature type="compositionally biased region" description="Basic and acidic residues" evidence="7">
    <location>
        <begin position="809"/>
        <end position="818"/>
    </location>
</feature>
<feature type="region of interest" description="Disordered" evidence="7">
    <location>
        <begin position="776"/>
        <end position="875"/>
    </location>
</feature>